<name>A0A5C8CDD8_9SPIR</name>
<accession>A0A5C8CDD8</accession>
<comment type="subcellular location">
    <subcellularLocation>
        <location evidence="1">Membrane</location>
        <topology evidence="1">Multi-pass membrane protein</topology>
    </subcellularLocation>
</comment>
<evidence type="ECO:0000256" key="3">
    <source>
        <dbReference type="ARBA" id="ARBA00022679"/>
    </source>
</evidence>
<evidence type="ECO:0000256" key="7">
    <source>
        <dbReference type="SAM" id="Phobius"/>
    </source>
</evidence>
<dbReference type="InterPro" id="IPR001173">
    <property type="entry name" value="Glyco_trans_2-like"/>
</dbReference>
<evidence type="ECO:0000313" key="10">
    <source>
        <dbReference type="Proteomes" id="UP000325116"/>
    </source>
</evidence>
<keyword evidence="4 7" id="KW-0812">Transmembrane</keyword>
<comment type="caution">
    <text evidence="9">The sequence shown here is derived from an EMBL/GenBank/DDBJ whole genome shotgun (WGS) entry which is preliminary data.</text>
</comment>
<evidence type="ECO:0000256" key="1">
    <source>
        <dbReference type="ARBA" id="ARBA00004141"/>
    </source>
</evidence>
<keyword evidence="2" id="KW-0328">Glycosyltransferase</keyword>
<gene>
    <name evidence="9" type="ORF">EPJ80_11655</name>
</gene>
<protein>
    <submittedName>
        <fullName evidence="9">Glycosyltransferase</fullName>
    </submittedName>
</protein>
<dbReference type="CDD" id="cd04187">
    <property type="entry name" value="DPM1_like_bac"/>
    <property type="match status" value="1"/>
</dbReference>
<dbReference type="Pfam" id="PF00535">
    <property type="entry name" value="Glycos_transf_2"/>
    <property type="match status" value="1"/>
</dbReference>
<dbReference type="PANTHER" id="PTHR48090">
    <property type="entry name" value="UNDECAPRENYL-PHOSPHATE 4-DEOXY-4-FORMAMIDO-L-ARABINOSE TRANSFERASE-RELATED"/>
    <property type="match status" value="1"/>
</dbReference>
<dbReference type="RefSeq" id="WP_147759111.1">
    <property type="nucleotide sequence ID" value="NZ_SAXT01000007.1"/>
</dbReference>
<dbReference type="GO" id="GO:0005886">
    <property type="term" value="C:plasma membrane"/>
    <property type="evidence" value="ECO:0007669"/>
    <property type="project" value="TreeGrafter"/>
</dbReference>
<dbReference type="EMBL" id="SAXT01000007">
    <property type="protein sequence ID" value="TXJ10976.1"/>
    <property type="molecule type" value="Genomic_DNA"/>
</dbReference>
<feature type="domain" description="Glycosyltransferase 2-like" evidence="8">
    <location>
        <begin position="5"/>
        <end position="160"/>
    </location>
</feature>
<keyword evidence="6 7" id="KW-0472">Membrane</keyword>
<keyword evidence="5 7" id="KW-1133">Transmembrane helix</keyword>
<organism evidence="9 10">
    <name type="scientific">Brachyspira aalborgi</name>
    <dbReference type="NCBI Taxonomy" id="29522"/>
    <lineage>
        <taxon>Bacteria</taxon>
        <taxon>Pseudomonadati</taxon>
        <taxon>Spirochaetota</taxon>
        <taxon>Spirochaetia</taxon>
        <taxon>Brachyspirales</taxon>
        <taxon>Brachyspiraceae</taxon>
        <taxon>Brachyspira</taxon>
    </lineage>
</organism>
<evidence type="ECO:0000256" key="6">
    <source>
        <dbReference type="ARBA" id="ARBA00023136"/>
    </source>
</evidence>
<dbReference type="PANTHER" id="PTHR48090:SF1">
    <property type="entry name" value="PROPHAGE BACTOPRENOL GLUCOSYL TRANSFERASE HOMOLOG"/>
    <property type="match status" value="1"/>
</dbReference>
<dbReference type="InterPro" id="IPR029044">
    <property type="entry name" value="Nucleotide-diphossugar_trans"/>
</dbReference>
<evidence type="ECO:0000256" key="4">
    <source>
        <dbReference type="ARBA" id="ARBA00022692"/>
    </source>
</evidence>
<evidence type="ECO:0000313" key="9">
    <source>
        <dbReference type="EMBL" id="TXJ10976.1"/>
    </source>
</evidence>
<feature type="transmembrane region" description="Helical" evidence="7">
    <location>
        <begin position="232"/>
        <end position="254"/>
    </location>
</feature>
<sequence>MKKVSFIIPCYNEEESLPILYQRLNNVANQLNNYKCEFIFINDGSKDKTEEIIENLNKNDNRVKLFSFSRNFGQYEAINCGIAHATGDLAITMDADLQDSPEIIIAMIQKYEETGGDIIYCSRISRKGESLLKKISSTFFYNLINMISNIKFETNNNSEFRLINRKVIDYYNNFTERPKYIRLILNFIGFKKYMIEYEQNERIAGKTKYSYKKLFKLALSIIFSYSRNLIKIFIYIGLFIIFLSILSIFILLYFHTKGHSIELSYYIVACIFIVLGFQFISLYILGEYILNIREEVKNRPRYIISKKIE</sequence>
<dbReference type="GO" id="GO:0016757">
    <property type="term" value="F:glycosyltransferase activity"/>
    <property type="evidence" value="ECO:0007669"/>
    <property type="project" value="UniProtKB-KW"/>
</dbReference>
<evidence type="ECO:0000259" key="8">
    <source>
        <dbReference type="Pfam" id="PF00535"/>
    </source>
</evidence>
<dbReference type="SUPFAM" id="SSF53448">
    <property type="entry name" value="Nucleotide-diphospho-sugar transferases"/>
    <property type="match status" value="1"/>
</dbReference>
<dbReference type="AlphaFoldDB" id="A0A5C8CDD8"/>
<reference evidence="9 10" key="1">
    <citation type="journal article" date="1992" name="Lakartidningen">
        <title>[Penicillin V and not amoxicillin is the first choice preparation in acute otitis].</title>
        <authorList>
            <person name="Kamme C."/>
            <person name="Lundgren K."/>
            <person name="Prellner K."/>
        </authorList>
    </citation>
    <scope>NUCLEOTIDE SEQUENCE [LARGE SCALE GENOMIC DNA]</scope>
    <source>
        <strain evidence="9 10">W1</strain>
    </source>
</reference>
<dbReference type="Proteomes" id="UP000325116">
    <property type="component" value="Unassembled WGS sequence"/>
</dbReference>
<proteinExistence type="predicted"/>
<keyword evidence="3 9" id="KW-0808">Transferase</keyword>
<dbReference type="InterPro" id="IPR050256">
    <property type="entry name" value="Glycosyltransferase_2"/>
</dbReference>
<evidence type="ECO:0000256" key="2">
    <source>
        <dbReference type="ARBA" id="ARBA00022676"/>
    </source>
</evidence>
<dbReference type="Gene3D" id="3.90.550.10">
    <property type="entry name" value="Spore Coat Polysaccharide Biosynthesis Protein SpsA, Chain A"/>
    <property type="match status" value="1"/>
</dbReference>
<feature type="transmembrane region" description="Helical" evidence="7">
    <location>
        <begin position="266"/>
        <end position="290"/>
    </location>
</feature>
<evidence type="ECO:0000256" key="5">
    <source>
        <dbReference type="ARBA" id="ARBA00022989"/>
    </source>
</evidence>